<gene>
    <name evidence="2" type="primary">pksC</name>
    <name evidence="2" type="ORF">GAK30_02529</name>
</gene>
<dbReference type="Gene3D" id="3.40.366.10">
    <property type="entry name" value="Malonyl-Coenzyme A Acyl Carrier Protein, domain 2"/>
    <property type="match status" value="1"/>
</dbReference>
<dbReference type="PANTHER" id="PTHR42681:SF6">
    <property type="entry name" value="BLL0263 PROTEIN"/>
    <property type="match status" value="1"/>
</dbReference>
<comment type="caution">
    <text evidence="2">The sequence shown here is derived from an EMBL/GenBank/DDBJ whole genome shotgun (WGS) entry which is preliminary data.</text>
</comment>
<dbReference type="Gene3D" id="3.30.70.250">
    <property type="entry name" value="Malonyl-CoA ACP transacylase, ACP-binding"/>
    <property type="match status" value="1"/>
</dbReference>
<organism evidence="2 3">
    <name type="scientific">Paracidovorax wautersii</name>
    <dbReference type="NCBI Taxonomy" id="1177982"/>
    <lineage>
        <taxon>Bacteria</taxon>
        <taxon>Pseudomonadati</taxon>
        <taxon>Pseudomonadota</taxon>
        <taxon>Betaproteobacteria</taxon>
        <taxon>Burkholderiales</taxon>
        <taxon>Comamonadaceae</taxon>
        <taxon>Paracidovorax</taxon>
    </lineage>
</organism>
<dbReference type="Proteomes" id="UP000461670">
    <property type="component" value="Unassembled WGS sequence"/>
</dbReference>
<feature type="domain" description="Malonyl-CoA:ACP transacylase (MAT)" evidence="1">
    <location>
        <begin position="6"/>
        <end position="306"/>
    </location>
</feature>
<reference evidence="3" key="1">
    <citation type="journal article" date="2020" name="MBio">
        <title>Horizontal gene transfer to a defensive symbiont with a reduced genome amongst a multipartite beetle microbiome.</title>
        <authorList>
            <person name="Waterworth S.C."/>
            <person name="Florez L.V."/>
            <person name="Rees E.R."/>
            <person name="Hertweck C."/>
            <person name="Kaltenpoth M."/>
            <person name="Kwan J.C."/>
        </authorList>
    </citation>
    <scope>NUCLEOTIDE SEQUENCE [LARGE SCALE GENOMIC DNA]</scope>
</reference>
<dbReference type="SMART" id="SM00827">
    <property type="entry name" value="PKS_AT"/>
    <property type="match status" value="1"/>
</dbReference>
<evidence type="ECO:0000313" key="3">
    <source>
        <dbReference type="Proteomes" id="UP000461670"/>
    </source>
</evidence>
<dbReference type="GO" id="GO:0006633">
    <property type="term" value="P:fatty acid biosynthetic process"/>
    <property type="evidence" value="ECO:0007669"/>
    <property type="project" value="TreeGrafter"/>
</dbReference>
<protein>
    <submittedName>
        <fullName evidence="2">Polyketide biosynthesis malonyl CoA-acyl carrier protein transacylase PksC</fullName>
    </submittedName>
</protein>
<dbReference type="Pfam" id="PF00698">
    <property type="entry name" value="Acyl_transf_1"/>
    <property type="match status" value="1"/>
</dbReference>
<accession>A0A7V8FMX0</accession>
<proteinExistence type="predicted"/>
<dbReference type="InterPro" id="IPR014043">
    <property type="entry name" value="Acyl_transferase_dom"/>
</dbReference>
<dbReference type="GO" id="GO:0004314">
    <property type="term" value="F:[acyl-carrier-protein] S-malonyltransferase activity"/>
    <property type="evidence" value="ECO:0007669"/>
    <property type="project" value="TreeGrafter"/>
</dbReference>
<dbReference type="InterPro" id="IPR001227">
    <property type="entry name" value="Ac_transferase_dom_sf"/>
</dbReference>
<dbReference type="InterPro" id="IPR016036">
    <property type="entry name" value="Malonyl_transacylase_ACP-bd"/>
</dbReference>
<dbReference type="SUPFAM" id="SSF52151">
    <property type="entry name" value="FabD/lysophospholipase-like"/>
    <property type="match status" value="1"/>
</dbReference>
<dbReference type="EMBL" id="WNDQ01000036">
    <property type="protein sequence ID" value="KAF1020385.1"/>
    <property type="molecule type" value="Genomic_DNA"/>
</dbReference>
<dbReference type="InterPro" id="IPR050858">
    <property type="entry name" value="Mal-CoA-ACP_Trans/PKS_FabD"/>
</dbReference>
<sequence>MRYALVFSGQGTQHAAMLPWLADTPLLQAMAQTLDCTDWRAALADPAWARTNRHAQPLLTATGLAAWAQLKTQLEEEFNTQGTHLPPPSAVAGYSVGELAAYAAAGVYDDTTALQLAARRAQLMDDCARHQPGGLLAVSGLASNALATLVQAAGAHVAIVNAPDAWICGGPHAALATLQDRASAAGAHCTPLAVEVASHTPLLADAAQAFSVELQATPCQPPRLHLASNAGGRIASAQDARQALARQISHTVQWQDCMQELYERQVSCVLEIGPGQALARLWNQRYPDMPARSADEFRSTQAIARWLVRQLGD</sequence>
<dbReference type="SUPFAM" id="SSF55048">
    <property type="entry name" value="Probable ACP-binding domain of malonyl-CoA ACP transacylase"/>
    <property type="match status" value="1"/>
</dbReference>
<dbReference type="PANTHER" id="PTHR42681">
    <property type="entry name" value="MALONYL-COA-ACYL CARRIER PROTEIN TRANSACYLASE, MITOCHONDRIAL"/>
    <property type="match status" value="1"/>
</dbReference>
<name>A0A7V8FMX0_9BURK</name>
<evidence type="ECO:0000313" key="2">
    <source>
        <dbReference type="EMBL" id="KAF1020385.1"/>
    </source>
</evidence>
<dbReference type="InterPro" id="IPR016035">
    <property type="entry name" value="Acyl_Trfase/lysoPLipase"/>
</dbReference>
<dbReference type="GO" id="GO:0005829">
    <property type="term" value="C:cytosol"/>
    <property type="evidence" value="ECO:0007669"/>
    <property type="project" value="TreeGrafter"/>
</dbReference>
<evidence type="ECO:0000259" key="1">
    <source>
        <dbReference type="SMART" id="SM00827"/>
    </source>
</evidence>
<dbReference type="AlphaFoldDB" id="A0A7V8FMX0"/>